<dbReference type="Proteomes" id="UP000218965">
    <property type="component" value="Chromosome"/>
</dbReference>
<name>A0A0U5BMD0_9MICO</name>
<dbReference type="KEGG" id="malk:MalAC0309_1134"/>
<dbReference type="InterPro" id="IPR011852">
    <property type="entry name" value="TRAP_TAXI"/>
</dbReference>
<evidence type="ECO:0000256" key="1">
    <source>
        <dbReference type="SAM" id="SignalP"/>
    </source>
</evidence>
<reference evidence="2 3" key="2">
    <citation type="submission" date="2016-01" db="EMBL/GenBank/DDBJ databases">
        <title>Microcella alkaliphila JAM AC0309 whole genome shotgun sequence.</title>
        <authorList>
            <person name="Kurata A."/>
            <person name="Hirose Y."/>
            <person name="Kishimoto N."/>
            <person name="Kobayashi T."/>
        </authorList>
    </citation>
    <scope>NUCLEOTIDE SEQUENCE [LARGE SCALE GENOMIC DNA]</scope>
    <source>
        <strain evidence="2 3">JAM AC0309</strain>
    </source>
</reference>
<dbReference type="RefSeq" id="WP_096421145.1">
    <property type="nucleotide sequence ID" value="NZ_AP017315.1"/>
</dbReference>
<protein>
    <recommendedName>
        <fullName evidence="4">TRAP transporter solute receptor, TAXI family</fullName>
    </recommendedName>
</protein>
<accession>A0A0U5BMD0</accession>
<evidence type="ECO:0008006" key="4">
    <source>
        <dbReference type="Google" id="ProtNLM"/>
    </source>
</evidence>
<dbReference type="Pfam" id="PF16868">
    <property type="entry name" value="NMT1_3"/>
    <property type="match status" value="1"/>
</dbReference>
<feature type="signal peptide" evidence="1">
    <location>
        <begin position="1"/>
        <end position="25"/>
    </location>
</feature>
<reference evidence="3" key="1">
    <citation type="submission" date="2015-12" db="EMBL/GenBank/DDBJ databases">
        <authorList>
            <person name="Shamseldin A."/>
            <person name="Moawad H."/>
            <person name="Abd El-Rahim W.M."/>
            <person name="Sadowsky M.J."/>
        </authorList>
    </citation>
    <scope>NUCLEOTIDE SEQUENCE [LARGE SCALE GENOMIC DNA]</scope>
    <source>
        <strain evidence="3">JAM AC0309</strain>
    </source>
</reference>
<dbReference type="OrthoDB" id="5582316at2"/>
<gene>
    <name evidence="2" type="ORF">MalAC0309_1134</name>
</gene>
<evidence type="ECO:0000313" key="2">
    <source>
        <dbReference type="EMBL" id="BAU31995.1"/>
    </source>
</evidence>
<evidence type="ECO:0000313" key="3">
    <source>
        <dbReference type="Proteomes" id="UP000218965"/>
    </source>
</evidence>
<dbReference type="Gene3D" id="3.40.190.10">
    <property type="entry name" value="Periplasmic binding protein-like II"/>
    <property type="match status" value="2"/>
</dbReference>
<dbReference type="PANTHER" id="PTHR42941:SF1">
    <property type="entry name" value="SLL1037 PROTEIN"/>
    <property type="match status" value="1"/>
</dbReference>
<organism evidence="2 3">
    <name type="scientific">Microcella alkaliphila</name>
    <dbReference type="NCBI Taxonomy" id="279828"/>
    <lineage>
        <taxon>Bacteria</taxon>
        <taxon>Bacillati</taxon>
        <taxon>Actinomycetota</taxon>
        <taxon>Actinomycetes</taxon>
        <taxon>Micrococcales</taxon>
        <taxon>Microbacteriaceae</taxon>
        <taxon>Microcella</taxon>
    </lineage>
</organism>
<dbReference type="PROSITE" id="PS51257">
    <property type="entry name" value="PROKAR_LIPOPROTEIN"/>
    <property type="match status" value="1"/>
</dbReference>
<keyword evidence="1" id="KW-0732">Signal</keyword>
<dbReference type="NCBIfam" id="TIGR02122">
    <property type="entry name" value="TRAP_TAXI"/>
    <property type="match status" value="1"/>
</dbReference>
<proteinExistence type="predicted"/>
<dbReference type="PANTHER" id="PTHR42941">
    <property type="entry name" value="SLL1037 PROTEIN"/>
    <property type="match status" value="1"/>
</dbReference>
<feature type="chain" id="PRO_5039463868" description="TRAP transporter solute receptor, TAXI family" evidence="1">
    <location>
        <begin position="26"/>
        <end position="315"/>
    </location>
</feature>
<dbReference type="AlphaFoldDB" id="A0A0U5BMD0"/>
<dbReference type="SUPFAM" id="SSF53850">
    <property type="entry name" value="Periplasmic binding protein-like II"/>
    <property type="match status" value="1"/>
</dbReference>
<sequence length="315" mass="32662">MRARRRAIAAVVAVFVLAGVAGCTAPPAPDRYAIAGGGSTGVYYAFGEQLAEVLSETRPSVVTVDETNGSVDNLQRLGDGRALLGFAQSDAAADAVAGTGPFSEPLAVQAIARLYDEYVHVVVSADSEIDDVADFAGHPVSLGAPGSGVNLVASRVLRAAGVDPAMVDDRELGLGESIAALSAGEIEGFFWVGGLPTPGLAKLFDDTRAQLLSIEVETVEAVNAEHGRVYRLAEFPIGAYGRVEATATMTVPNYLLVASDTPDALVADLLGVLFAARSDIAAEVPVAALLDPRQAIFTDPVALHPGAIDYYRNAR</sequence>
<dbReference type="EMBL" id="AP017315">
    <property type="protein sequence ID" value="BAU31995.1"/>
    <property type="molecule type" value="Genomic_DNA"/>
</dbReference>